<evidence type="ECO:0000259" key="2">
    <source>
        <dbReference type="PROSITE" id="PS51208"/>
    </source>
</evidence>
<dbReference type="InterPro" id="IPR036709">
    <property type="entry name" value="Autotransporte_beta_dom_sf"/>
</dbReference>
<gene>
    <name evidence="3" type="ORF">D7S86_16365</name>
</gene>
<dbReference type="InterPro" id="IPR005546">
    <property type="entry name" value="Autotransporte_beta"/>
</dbReference>
<sequence length="1670" mass="159196">MSFPNEVGVKEFMGFVKSGKRIRSDAITAAIYIAFGVSAGLAADDARATTCTTTGTVVNCTGADNPLSPSYTNATSGITVNTDSTTSFGVQLAVGGTAISLTGSNVTLNNSGVIDPDLLGTLSMLANGTVIGNSSASTINVTNSGTMNGTAQSESANLPSLTGLALAVQNGAGGVSTIVNNGTMSSTAIAGATVATADRVSVAVYGGGTVNFTNNGTINGRIGLQASSTGNTFTNAGSIVGSVSMGASSTNKFYALTGSSVSAGTGASEGVLGVTGLSLSFAQAGIVDGGAGGNNTLYLAQASGGPATGQISIANYIDFQTVSITSGTWTINGPSGALAATISSGATALIDSATGLGMGTVTSTGGTLQSLTAGLSVANLFSLGVGGLAVSGANDLTLSGAIIGVGSIFVFGPTVTLSGVDTYTGGTTIEEGTLAIGAGGSLAATGAVSLADSGAIFDISAATTPQTIGALSGVGGAAINLGANTLTFGDATNQTLGSTISGTGALVKDGTGVETLTGANTYTGGTSIDAGKLAIGAGGSLAATGAVNLADSGATFDISAAGATQTIGALSGVAGTTVALGANTLSFGDATNQTLASTISGTGGIDKDGAGVETLTGANTYTGGTTINAGKLAIGAGGSLAATGAVNLAASGASFDISAASAAQTIGALSGVAGSAVALGANTLTFGGTANQTLASMISGTGALVKDGTGIETLTSTNTYSGGTTLNAGGIVINNGSALGTGAVTVNNTVTLDSAAAVTLTNNFTLNGSVTVLGSNALTLNGVLTGAGSLTKDGAATLTLNGTNTYTGGTTIDAGTLALGANASLAATGIVYVATGATFDLSAGGGQQVFGTLEGGGTVDLGSNLLTLGSTLDATYTGVMGGTGGILKVGTGTETMAGANTYTGGTFISAGTIAIGASGSLAATGAVDLESAGSGFDISAAATLQTIGGLSGVAGSKVTLGANSLSFGDAGSEVLGSTISGTGGLIKQGSGTETLTGVSTFTGTTLINAGTLALSGSGSLSASSDVMLANAGTALDVSGTTSMASIGALSGVAGSSVSLGAAGLTLGSANDATFAGAISGGGGIVKEGTGTETLTSANTFTGGVVIQGGTFALGAGGSLAATGTVNLAASGTIFDVSAAGNQTIGGLSGVSGSMVNLGGTTLTVGANSTVFAGALSGTGTLLKQGTGTTILDGNNASFAGTTEVSAGLLEVGDINTPGAVLGGNVTVDAAGTLRGHGTVQGDVADNGTVAPGGTIGTLTIGGNYTQASAATLSIEVSPTAASQLNVVGSAALNGVLAIVYDPGTYTAKSYTLVSAGSLSGVFSQVTSTGTANLAGLTSAVSYSLNGVALTLSGVSSSVVVAPVDTSIFAALGTSALLGAQSQNAAVLDRLGGASTATPGAAAGWITATGSQTTVGGTNGAPGFQADRYGFLAGLDQKVGDYTVGVAAGYDHTAIDEQDSGDSGTTDTLRAALYGARAFGPVNVAATLGVGLDFLSQQRGFASQGTAEGDHIGQEINAGAQASMPMALGSVTVTPRVGLRYAYFHANGFGESGAGGEDLSVGTDNAHSLQPYVDLTLDKAFGDALKPVNVEWRVGYARELLDANRALSVASQDGTLFTAPGTSLPRGYLTTGFSVGTELKRNLTISLNGDALINTTHVSAEQGSVRMGYAF</sequence>
<dbReference type="Pfam" id="PF03797">
    <property type="entry name" value="Autotransporter"/>
    <property type="match status" value="1"/>
</dbReference>
<organism evidence="3 4">
    <name type="scientific">Pararobbsia silviterrae</name>
    <dbReference type="NCBI Taxonomy" id="1792498"/>
    <lineage>
        <taxon>Bacteria</taxon>
        <taxon>Pseudomonadati</taxon>
        <taxon>Pseudomonadota</taxon>
        <taxon>Betaproteobacteria</taxon>
        <taxon>Burkholderiales</taxon>
        <taxon>Burkholderiaceae</taxon>
        <taxon>Pararobbsia</taxon>
    </lineage>
</organism>
<dbReference type="NCBIfam" id="TIGR02601">
    <property type="entry name" value="autotrns_rpt"/>
    <property type="match status" value="9"/>
</dbReference>
<evidence type="ECO:0000313" key="4">
    <source>
        <dbReference type="Proteomes" id="UP000270342"/>
    </source>
</evidence>
<dbReference type="SUPFAM" id="SSF51126">
    <property type="entry name" value="Pectin lyase-like"/>
    <property type="match status" value="3"/>
</dbReference>
<keyword evidence="4" id="KW-1185">Reference proteome</keyword>
<name>A0A494Y0E2_9BURK</name>
<proteinExistence type="predicted"/>
<evidence type="ECO:0000313" key="3">
    <source>
        <dbReference type="EMBL" id="RKP53303.1"/>
    </source>
</evidence>
<protein>
    <submittedName>
        <fullName evidence="3">Autotransporter domain-containing protein</fullName>
    </submittedName>
</protein>
<accession>A0A494Y0E2</accession>
<dbReference type="Pfam" id="PF12951">
    <property type="entry name" value="PATR"/>
    <property type="match status" value="9"/>
</dbReference>
<keyword evidence="1" id="KW-0732">Signal</keyword>
<feature type="domain" description="Autotransporter" evidence="2">
    <location>
        <begin position="1396"/>
        <end position="1670"/>
    </location>
</feature>
<dbReference type="Gene3D" id="2.160.20.20">
    <property type="match status" value="1"/>
</dbReference>
<reference evidence="3 4" key="1">
    <citation type="submission" date="2018-10" db="EMBL/GenBank/DDBJ databases">
        <title>Robbsia sp. DHC34, isolated from soil.</title>
        <authorList>
            <person name="Gao Z.-H."/>
            <person name="Qiu L.-H."/>
        </authorList>
    </citation>
    <scope>NUCLEOTIDE SEQUENCE [LARGE SCALE GENOMIC DNA]</scope>
    <source>
        <strain evidence="3 4">DHC34</strain>
    </source>
</reference>
<dbReference type="PROSITE" id="PS51208">
    <property type="entry name" value="AUTOTRANSPORTER"/>
    <property type="match status" value="1"/>
</dbReference>
<evidence type="ECO:0000256" key="1">
    <source>
        <dbReference type="ARBA" id="ARBA00022729"/>
    </source>
</evidence>
<dbReference type="InterPro" id="IPR011050">
    <property type="entry name" value="Pectin_lyase_fold/virulence"/>
</dbReference>
<dbReference type="InterPro" id="IPR012332">
    <property type="entry name" value="Autotransporter_pectin_lyase_C"/>
</dbReference>
<comment type="caution">
    <text evidence="3">The sequence shown here is derived from an EMBL/GenBank/DDBJ whole genome shotgun (WGS) entry which is preliminary data.</text>
</comment>
<dbReference type="SUPFAM" id="SSF103515">
    <property type="entry name" value="Autotransporter"/>
    <property type="match status" value="1"/>
</dbReference>
<dbReference type="SMART" id="SM00869">
    <property type="entry name" value="Autotransporter"/>
    <property type="match status" value="1"/>
</dbReference>
<dbReference type="InterPro" id="IPR013425">
    <property type="entry name" value="Autotrns_rpt"/>
</dbReference>
<dbReference type="Gene3D" id="2.40.128.130">
    <property type="entry name" value="Autotransporter beta-domain"/>
    <property type="match status" value="1"/>
</dbReference>
<dbReference type="Proteomes" id="UP000270342">
    <property type="component" value="Unassembled WGS sequence"/>
</dbReference>
<dbReference type="EMBL" id="RBZU01000007">
    <property type="protein sequence ID" value="RKP53303.1"/>
    <property type="molecule type" value="Genomic_DNA"/>
</dbReference>